<comment type="domain">
    <text evidence="8">The N-terminal domain determines nucleotide recognition and specific binding, while the C-terminal domain determines the specific binding to the target protein.</text>
</comment>
<keyword evidence="3 8" id="KW-0479">Metal-binding</keyword>
<evidence type="ECO:0000256" key="1">
    <source>
        <dbReference type="ARBA" id="ARBA00022490"/>
    </source>
</evidence>
<dbReference type="Pfam" id="PF12804">
    <property type="entry name" value="NTP_transf_3"/>
    <property type="match status" value="1"/>
</dbReference>
<comment type="catalytic activity">
    <reaction evidence="8">
        <text>Mo-molybdopterin + GTP + H(+) = Mo-molybdopterin guanine dinucleotide + diphosphate</text>
        <dbReference type="Rhea" id="RHEA:34243"/>
        <dbReference type="ChEBI" id="CHEBI:15378"/>
        <dbReference type="ChEBI" id="CHEBI:33019"/>
        <dbReference type="ChEBI" id="CHEBI:37565"/>
        <dbReference type="ChEBI" id="CHEBI:71302"/>
        <dbReference type="ChEBI" id="CHEBI:71310"/>
        <dbReference type="EC" id="2.7.7.77"/>
    </reaction>
</comment>
<feature type="domain" description="MobA-like NTP transferase" evidence="9">
    <location>
        <begin position="18"/>
        <end position="173"/>
    </location>
</feature>
<evidence type="ECO:0000313" key="10">
    <source>
        <dbReference type="EMBL" id="PRX55002.1"/>
    </source>
</evidence>
<evidence type="ECO:0000256" key="2">
    <source>
        <dbReference type="ARBA" id="ARBA00022679"/>
    </source>
</evidence>
<evidence type="ECO:0000256" key="6">
    <source>
        <dbReference type="ARBA" id="ARBA00023134"/>
    </source>
</evidence>
<feature type="binding site" evidence="8">
    <location>
        <position position="33"/>
    </location>
    <ligand>
        <name>GTP</name>
        <dbReference type="ChEBI" id="CHEBI:37565"/>
    </ligand>
</feature>
<dbReference type="PANTHER" id="PTHR19136">
    <property type="entry name" value="MOLYBDENUM COFACTOR GUANYLYLTRANSFERASE"/>
    <property type="match status" value="1"/>
</dbReference>
<gene>
    <name evidence="8" type="primary">mobA</name>
    <name evidence="10" type="ORF">CLV81_3408</name>
</gene>
<dbReference type="Proteomes" id="UP000237640">
    <property type="component" value="Unassembled WGS sequence"/>
</dbReference>
<evidence type="ECO:0000256" key="7">
    <source>
        <dbReference type="ARBA" id="ARBA00023150"/>
    </source>
</evidence>
<keyword evidence="11" id="KW-1185">Reference proteome</keyword>
<dbReference type="Gene3D" id="3.90.550.10">
    <property type="entry name" value="Spore Coat Polysaccharide Biosynthesis Protein SpsA, Chain A"/>
    <property type="match status" value="1"/>
</dbReference>
<dbReference type="EMBL" id="PVYX01000002">
    <property type="protein sequence ID" value="PRX55002.1"/>
    <property type="molecule type" value="Genomic_DNA"/>
</dbReference>
<feature type="binding site" evidence="8">
    <location>
        <begin position="21"/>
        <end position="23"/>
    </location>
    <ligand>
        <name>GTP</name>
        <dbReference type="ChEBI" id="CHEBI:37565"/>
    </ligand>
</feature>
<dbReference type="InterPro" id="IPR029044">
    <property type="entry name" value="Nucleotide-diphossugar_trans"/>
</dbReference>
<accession>A0A2T0MC43</accession>
<keyword evidence="4 8" id="KW-0547">Nucleotide-binding</keyword>
<evidence type="ECO:0000313" key="11">
    <source>
        <dbReference type="Proteomes" id="UP000237640"/>
    </source>
</evidence>
<dbReference type="GO" id="GO:0061603">
    <property type="term" value="F:molybdenum cofactor guanylyltransferase activity"/>
    <property type="evidence" value="ECO:0007669"/>
    <property type="project" value="UniProtKB-EC"/>
</dbReference>
<name>A0A2T0MC43_9FLAO</name>
<dbReference type="GO" id="GO:0046872">
    <property type="term" value="F:metal ion binding"/>
    <property type="evidence" value="ECO:0007669"/>
    <property type="project" value="UniProtKB-KW"/>
</dbReference>
<comment type="function">
    <text evidence="8">Transfers a GMP moiety from GTP to Mo-molybdopterin (Mo-MPT) cofactor (Moco or molybdenum cofactor) to form Mo-molybdopterin guanine dinucleotide (Mo-MGD) cofactor.</text>
</comment>
<reference evidence="10 11" key="1">
    <citation type="submission" date="2018-03" db="EMBL/GenBank/DDBJ databases">
        <title>Genomic Encyclopedia of Archaeal and Bacterial Type Strains, Phase II (KMG-II): from individual species to whole genera.</title>
        <authorList>
            <person name="Goeker M."/>
        </authorList>
    </citation>
    <scope>NUCLEOTIDE SEQUENCE [LARGE SCALE GENOMIC DNA]</scope>
    <source>
        <strain evidence="10 11">DSM 25027</strain>
    </source>
</reference>
<sequence>MEVDSNHGPMSNTPKLYGLVLGGGRSTRMGSDKRLLNYHGSEQQACMYNLLEQVCEASYLSIRQDQVSSNEGRFNVIIDKNRYQGPFNGIMSAHAAYPKVAWLVLACDLPFMDKESLKTLIAKRNLLKGATAMATKKTDIPEPLVTIWEPKGLEKAKEFLEVSKNSGPTEFLRNSEIDKVYPSTDDVLFNANSREDFDQAKTRLKALQDG</sequence>
<evidence type="ECO:0000256" key="3">
    <source>
        <dbReference type="ARBA" id="ARBA00022723"/>
    </source>
</evidence>
<dbReference type="InterPro" id="IPR025877">
    <property type="entry name" value="MobA-like_NTP_Trfase"/>
</dbReference>
<dbReference type="PANTHER" id="PTHR19136:SF81">
    <property type="entry name" value="MOLYBDENUM COFACTOR GUANYLYLTRANSFERASE"/>
    <property type="match status" value="1"/>
</dbReference>
<feature type="binding site" evidence="8">
    <location>
        <position position="79"/>
    </location>
    <ligand>
        <name>GTP</name>
        <dbReference type="ChEBI" id="CHEBI:37565"/>
    </ligand>
</feature>
<feature type="binding site" evidence="8">
    <location>
        <position position="108"/>
    </location>
    <ligand>
        <name>GTP</name>
        <dbReference type="ChEBI" id="CHEBI:37565"/>
    </ligand>
</feature>
<dbReference type="EC" id="2.7.7.77" evidence="8"/>
<comment type="similarity">
    <text evidence="8">Belongs to the MobA family.</text>
</comment>
<proteinExistence type="inferred from homology"/>
<evidence type="ECO:0000256" key="4">
    <source>
        <dbReference type="ARBA" id="ARBA00022741"/>
    </source>
</evidence>
<dbReference type="GO" id="GO:0006777">
    <property type="term" value="P:Mo-molybdopterin cofactor biosynthetic process"/>
    <property type="evidence" value="ECO:0007669"/>
    <property type="project" value="UniProtKB-KW"/>
</dbReference>
<keyword evidence="6 8" id="KW-0342">GTP-binding</keyword>
<comment type="subcellular location">
    <subcellularLocation>
        <location evidence="8">Cytoplasm</location>
    </subcellularLocation>
</comment>
<dbReference type="HAMAP" id="MF_00316">
    <property type="entry name" value="MobA"/>
    <property type="match status" value="1"/>
</dbReference>
<comment type="caution">
    <text evidence="10">The sequence shown here is derived from an EMBL/GenBank/DDBJ whole genome shotgun (WGS) entry which is preliminary data.</text>
</comment>
<keyword evidence="5 8" id="KW-0460">Magnesium</keyword>
<comment type="cofactor">
    <cofactor evidence="8">
        <name>Mg(2+)</name>
        <dbReference type="ChEBI" id="CHEBI:18420"/>
    </cofactor>
</comment>
<organism evidence="10 11">
    <name type="scientific">Flagellimonas meridianipacifica</name>
    <dbReference type="NCBI Taxonomy" id="1080225"/>
    <lineage>
        <taxon>Bacteria</taxon>
        <taxon>Pseudomonadati</taxon>
        <taxon>Bacteroidota</taxon>
        <taxon>Flavobacteriia</taxon>
        <taxon>Flavobacteriales</taxon>
        <taxon>Flavobacteriaceae</taxon>
        <taxon>Flagellimonas</taxon>
    </lineage>
</organism>
<dbReference type="InterPro" id="IPR013482">
    <property type="entry name" value="Molybde_CF_guanTrfase"/>
</dbReference>
<evidence type="ECO:0000259" key="9">
    <source>
        <dbReference type="Pfam" id="PF12804"/>
    </source>
</evidence>
<dbReference type="GO" id="GO:0005737">
    <property type="term" value="C:cytoplasm"/>
    <property type="evidence" value="ECO:0007669"/>
    <property type="project" value="UniProtKB-SubCell"/>
</dbReference>
<evidence type="ECO:0000256" key="8">
    <source>
        <dbReference type="HAMAP-Rule" id="MF_00316"/>
    </source>
</evidence>
<dbReference type="CDD" id="cd02503">
    <property type="entry name" value="MobA"/>
    <property type="match status" value="1"/>
</dbReference>
<keyword evidence="1 8" id="KW-0963">Cytoplasm</keyword>
<feature type="binding site" evidence="8">
    <location>
        <position position="108"/>
    </location>
    <ligand>
        <name>Mg(2+)</name>
        <dbReference type="ChEBI" id="CHEBI:18420"/>
    </ligand>
</feature>
<dbReference type="GO" id="GO:0005525">
    <property type="term" value="F:GTP binding"/>
    <property type="evidence" value="ECO:0007669"/>
    <property type="project" value="UniProtKB-UniRule"/>
</dbReference>
<dbReference type="SUPFAM" id="SSF53448">
    <property type="entry name" value="Nucleotide-diphospho-sugar transferases"/>
    <property type="match status" value="1"/>
</dbReference>
<keyword evidence="2 8" id="KW-0808">Transferase</keyword>
<keyword evidence="7 8" id="KW-0501">Molybdenum cofactor biosynthesis</keyword>
<protein>
    <recommendedName>
        <fullName evidence="8">Probable molybdenum cofactor guanylyltransferase</fullName>
        <shortName evidence="8">MoCo guanylyltransferase</shortName>
        <ecNumber evidence="8">2.7.7.77</ecNumber>
    </recommendedName>
    <alternativeName>
        <fullName evidence="8">GTP:molybdopterin guanylyltransferase</fullName>
    </alternativeName>
    <alternativeName>
        <fullName evidence="8">Mo-MPT guanylyltransferase</fullName>
    </alternativeName>
    <alternativeName>
        <fullName evidence="8">Molybdopterin guanylyltransferase</fullName>
    </alternativeName>
    <alternativeName>
        <fullName evidence="8">Molybdopterin-guanine dinucleotide synthase</fullName>
        <shortName evidence="8">MGD synthase</shortName>
    </alternativeName>
</protein>
<evidence type="ECO:0000256" key="5">
    <source>
        <dbReference type="ARBA" id="ARBA00022842"/>
    </source>
</evidence>
<dbReference type="AlphaFoldDB" id="A0A2T0MC43"/>
<comment type="caution">
    <text evidence="8">Lacks conserved residue(s) required for the propagation of feature annotation.</text>
</comment>